<dbReference type="PANTHER" id="PTHR38831:SF2">
    <property type="entry name" value="TYPE II SECRETION SYSTEM PROTEIN K"/>
    <property type="match status" value="1"/>
</dbReference>
<dbReference type="Pfam" id="PF12836">
    <property type="entry name" value="HHH_3"/>
    <property type="match status" value="1"/>
</dbReference>
<comment type="subcellular location">
    <subcellularLocation>
        <location evidence="1">Cell inner membrane</location>
    </subcellularLocation>
</comment>
<feature type="domain" description="T2SS protein K first SAM-like" evidence="11">
    <location>
        <begin position="147"/>
        <end position="201"/>
    </location>
</feature>
<dbReference type="SUPFAM" id="SSF47781">
    <property type="entry name" value="RuvA domain 2-like"/>
    <property type="match status" value="1"/>
</dbReference>
<evidence type="ECO:0000256" key="5">
    <source>
        <dbReference type="ARBA" id="ARBA00022519"/>
    </source>
</evidence>
<dbReference type="PANTHER" id="PTHR38831">
    <property type="entry name" value="TYPE II SECRETION SYSTEM PROTEIN K"/>
    <property type="match status" value="1"/>
</dbReference>
<dbReference type="InterPro" id="IPR038072">
    <property type="entry name" value="GspK_central_sf"/>
</dbReference>
<comment type="caution">
    <text evidence="12">The sequence shown here is derived from an EMBL/GenBank/DDBJ whole genome shotgun (WGS) entry which is preliminary data.</text>
</comment>
<evidence type="ECO:0000256" key="6">
    <source>
        <dbReference type="ARBA" id="ARBA00022692"/>
    </source>
</evidence>
<keyword evidence="3" id="KW-0813">Transport</keyword>
<evidence type="ECO:0000313" key="12">
    <source>
        <dbReference type="EMBL" id="MBB6429898.1"/>
    </source>
</evidence>
<dbReference type="InterPro" id="IPR005628">
    <property type="entry name" value="GspK"/>
</dbReference>
<keyword evidence="8 10" id="KW-1133">Transmembrane helix</keyword>
<evidence type="ECO:0000256" key="2">
    <source>
        <dbReference type="ARBA" id="ARBA00007246"/>
    </source>
</evidence>
<dbReference type="InterPro" id="IPR010994">
    <property type="entry name" value="RuvA_2-like"/>
</dbReference>
<evidence type="ECO:0000256" key="4">
    <source>
        <dbReference type="ARBA" id="ARBA00022475"/>
    </source>
</evidence>
<gene>
    <name evidence="12" type="ORF">HNQ40_001704</name>
</gene>
<evidence type="ECO:0000256" key="3">
    <source>
        <dbReference type="ARBA" id="ARBA00022448"/>
    </source>
</evidence>
<dbReference type="GO" id="GO:0009306">
    <property type="term" value="P:protein secretion"/>
    <property type="evidence" value="ECO:0007669"/>
    <property type="project" value="InterPro"/>
</dbReference>
<evidence type="ECO:0000256" key="1">
    <source>
        <dbReference type="ARBA" id="ARBA00004533"/>
    </source>
</evidence>
<dbReference type="Gene3D" id="1.10.40.60">
    <property type="entry name" value="EpsJ-like"/>
    <property type="match status" value="1"/>
</dbReference>
<dbReference type="GO" id="GO:0005886">
    <property type="term" value="C:plasma membrane"/>
    <property type="evidence" value="ECO:0007669"/>
    <property type="project" value="UniProtKB-SubCell"/>
</dbReference>
<protein>
    <submittedName>
        <fullName evidence="12">DNA uptake protein ComE-like DNA-binding protein</fullName>
    </submittedName>
</protein>
<keyword evidence="6 10" id="KW-0812">Transmembrane</keyword>
<keyword evidence="9 10" id="KW-0472">Membrane</keyword>
<accession>A0A7X0H685</accession>
<keyword evidence="4" id="KW-1003">Cell membrane</keyword>
<keyword evidence="7" id="KW-0653">Protein transport</keyword>
<dbReference type="AlphaFoldDB" id="A0A7X0H685"/>
<evidence type="ECO:0000256" key="7">
    <source>
        <dbReference type="ARBA" id="ARBA00022927"/>
    </source>
</evidence>
<feature type="transmembrane region" description="Helical" evidence="10">
    <location>
        <begin position="12"/>
        <end position="33"/>
    </location>
</feature>
<dbReference type="RefSeq" id="WP_184677454.1">
    <property type="nucleotide sequence ID" value="NZ_JACHGY010000001.1"/>
</dbReference>
<keyword evidence="5" id="KW-0997">Cell inner membrane</keyword>
<name>A0A7X0H685_9BACT</name>
<dbReference type="SUPFAM" id="SSF158544">
    <property type="entry name" value="GspK insert domain-like"/>
    <property type="match status" value="1"/>
</dbReference>
<organism evidence="12 13">
    <name type="scientific">Algisphaera agarilytica</name>
    <dbReference type="NCBI Taxonomy" id="1385975"/>
    <lineage>
        <taxon>Bacteria</taxon>
        <taxon>Pseudomonadati</taxon>
        <taxon>Planctomycetota</taxon>
        <taxon>Phycisphaerae</taxon>
        <taxon>Phycisphaerales</taxon>
        <taxon>Phycisphaeraceae</taxon>
        <taxon>Algisphaera</taxon>
    </lineage>
</organism>
<evidence type="ECO:0000259" key="11">
    <source>
        <dbReference type="Pfam" id="PF21687"/>
    </source>
</evidence>
<dbReference type="Gene3D" id="1.10.150.320">
    <property type="entry name" value="Photosystem II 12 kDa extrinsic protein"/>
    <property type="match status" value="1"/>
</dbReference>
<dbReference type="EMBL" id="JACHGY010000001">
    <property type="protein sequence ID" value="MBB6429898.1"/>
    <property type="molecule type" value="Genomic_DNA"/>
</dbReference>
<comment type="similarity">
    <text evidence="2">Belongs to the GSP K family.</text>
</comment>
<dbReference type="GO" id="GO:0003677">
    <property type="term" value="F:DNA binding"/>
    <property type="evidence" value="ECO:0007669"/>
    <property type="project" value="UniProtKB-KW"/>
</dbReference>
<evidence type="ECO:0000256" key="8">
    <source>
        <dbReference type="ARBA" id="ARBA00022989"/>
    </source>
</evidence>
<sequence>MKRTPAHVQVRPGAILVLVLWLLMIVGLLVLGLSRSARVSASLGYGEVERVQAEWMARAGVEQALAVLADDAIAYDGQIDVWYDDPGLFDSVSLAAGFSFTVTGPAFENTEDAAAPRFGLDDESSRVSINAERPRQLRRLPEIEFAQADAILDWLDNNEAARPGGAERGYYSQLDFPYLIRNGAFRTHREMLLVKGIDPEHFFGEDGDLDGVLDRAENDADQSWPEDTPDRQLELGLAGYTSAYSYELNVNPLGTPRIDLKNTNPAELIEELNFTRELAQEVVDSARNADSLFDIVGTRGEGSIEDERQIDEVTIEWLADNWEYLTLEEDERLPGKINVNTASREVLETIPGMNPSMAEAIVDFRTAQGTLTGIGQLYRNNVLRRRQFERVADFVTVRSNVFRIVSEGRAPSGTSHTVAVIVDRGGNQPVILDWRQP</sequence>
<keyword evidence="12" id="KW-0238">DNA-binding</keyword>
<dbReference type="InterPro" id="IPR049031">
    <property type="entry name" value="T2SSK_SAM-like_1st"/>
</dbReference>
<dbReference type="Proteomes" id="UP000541810">
    <property type="component" value="Unassembled WGS sequence"/>
</dbReference>
<dbReference type="Pfam" id="PF21687">
    <property type="entry name" value="T2SSK_1st"/>
    <property type="match status" value="1"/>
</dbReference>
<reference evidence="12 13" key="1">
    <citation type="submission" date="2020-08" db="EMBL/GenBank/DDBJ databases">
        <title>Genomic Encyclopedia of Type Strains, Phase IV (KMG-IV): sequencing the most valuable type-strain genomes for metagenomic binning, comparative biology and taxonomic classification.</title>
        <authorList>
            <person name="Goeker M."/>
        </authorList>
    </citation>
    <scope>NUCLEOTIDE SEQUENCE [LARGE SCALE GENOMIC DNA]</scope>
    <source>
        <strain evidence="12 13">DSM 103725</strain>
    </source>
</reference>
<evidence type="ECO:0000313" key="13">
    <source>
        <dbReference type="Proteomes" id="UP000541810"/>
    </source>
</evidence>
<proteinExistence type="inferred from homology"/>
<evidence type="ECO:0000256" key="9">
    <source>
        <dbReference type="ARBA" id="ARBA00023136"/>
    </source>
</evidence>
<keyword evidence="13" id="KW-1185">Reference proteome</keyword>
<evidence type="ECO:0000256" key="10">
    <source>
        <dbReference type="SAM" id="Phobius"/>
    </source>
</evidence>